<dbReference type="Proteomes" id="UP000642829">
    <property type="component" value="Unassembled WGS sequence"/>
</dbReference>
<name>A0A8J3DIB9_9BACT</name>
<keyword evidence="2" id="KW-1185">Reference proteome</keyword>
<dbReference type="EMBL" id="BMXG01000024">
    <property type="protein sequence ID" value="GHC10927.1"/>
    <property type="molecule type" value="Genomic_DNA"/>
</dbReference>
<protein>
    <submittedName>
        <fullName evidence="1">Uncharacterized protein</fullName>
    </submittedName>
</protein>
<evidence type="ECO:0000313" key="2">
    <source>
        <dbReference type="Proteomes" id="UP000642829"/>
    </source>
</evidence>
<reference evidence="1" key="2">
    <citation type="submission" date="2020-09" db="EMBL/GenBank/DDBJ databases">
        <authorList>
            <person name="Sun Q."/>
            <person name="Kim S."/>
        </authorList>
    </citation>
    <scope>NUCLEOTIDE SEQUENCE</scope>
    <source>
        <strain evidence="1">KCTC 12870</strain>
    </source>
</reference>
<sequence>MAISSKTSFFISAPCFVLSQRGGGQYHFRMKTLLWLIALLPLVVRADPDPIFGQEPIPFKMEEPSWVTSIRVDKPYELEFLMSMVVLDKEDVEKQRLENGRQSSTGHEITPEMIENGRLFRLATAATDSGILETSDGYIIAYQIARDRTSFRLNAFFQVQDDQGALSSPTNLVLNSFDWVFFAGFASEGDEGIFRERICAVRITPAK</sequence>
<gene>
    <name evidence="1" type="ORF">GCM10007047_30370</name>
</gene>
<dbReference type="AlphaFoldDB" id="A0A8J3DIB9"/>
<evidence type="ECO:0000313" key="1">
    <source>
        <dbReference type="EMBL" id="GHC10927.1"/>
    </source>
</evidence>
<organism evidence="1 2">
    <name type="scientific">Cerasicoccus arenae</name>
    <dbReference type="NCBI Taxonomy" id="424488"/>
    <lineage>
        <taxon>Bacteria</taxon>
        <taxon>Pseudomonadati</taxon>
        <taxon>Verrucomicrobiota</taxon>
        <taxon>Opitutia</taxon>
        <taxon>Puniceicoccales</taxon>
        <taxon>Cerasicoccaceae</taxon>
        <taxon>Cerasicoccus</taxon>
    </lineage>
</organism>
<comment type="caution">
    <text evidence="1">The sequence shown here is derived from an EMBL/GenBank/DDBJ whole genome shotgun (WGS) entry which is preliminary data.</text>
</comment>
<accession>A0A8J3DIB9</accession>
<reference evidence="1" key="1">
    <citation type="journal article" date="2014" name="Int. J. Syst. Evol. Microbiol.">
        <title>Complete genome sequence of Corynebacterium casei LMG S-19264T (=DSM 44701T), isolated from a smear-ripened cheese.</title>
        <authorList>
            <consortium name="US DOE Joint Genome Institute (JGI-PGF)"/>
            <person name="Walter F."/>
            <person name="Albersmeier A."/>
            <person name="Kalinowski J."/>
            <person name="Ruckert C."/>
        </authorList>
    </citation>
    <scope>NUCLEOTIDE SEQUENCE</scope>
    <source>
        <strain evidence="1">KCTC 12870</strain>
    </source>
</reference>
<proteinExistence type="predicted"/>